<evidence type="ECO:0000313" key="1">
    <source>
        <dbReference type="EMBL" id="MCS4157691.1"/>
    </source>
</evidence>
<dbReference type="AlphaFoldDB" id="A0AAW5P6M0"/>
<reference evidence="1" key="1">
    <citation type="submission" date="2022-08" db="EMBL/GenBank/DDBJ databases">
        <title>Genomic Encyclopedia of Type Strains, Phase V (KMG-V): Genome sequencing to study the core and pangenomes of soil and plant-associated prokaryotes.</title>
        <authorList>
            <person name="Whitman W."/>
        </authorList>
    </citation>
    <scope>NUCLEOTIDE SEQUENCE</scope>
    <source>
        <strain evidence="1">SP3002</strain>
    </source>
</reference>
<accession>A0AAW5P6M0</accession>
<sequence>MASETTNTEIHEFEIQIRVTRNGIDIERVTPQDEPVIVAMSIGLEKHGTKAFWRGVQLIREAATDDRALSKVPLGEFLTMTVMHRGLYEQHKNLPARHFVRMMANAARDHEMHKDSFPPSYRELQEMLNMGGENRVDPRPTP</sequence>
<name>A0AAW5P6M0_9BACT</name>
<evidence type="ECO:0008006" key="3">
    <source>
        <dbReference type="Google" id="ProtNLM"/>
    </source>
</evidence>
<organism evidence="1 2">
    <name type="scientific">Salinibacter ruber</name>
    <dbReference type="NCBI Taxonomy" id="146919"/>
    <lineage>
        <taxon>Bacteria</taxon>
        <taxon>Pseudomonadati</taxon>
        <taxon>Rhodothermota</taxon>
        <taxon>Rhodothermia</taxon>
        <taxon>Rhodothermales</taxon>
        <taxon>Salinibacteraceae</taxon>
        <taxon>Salinibacter</taxon>
    </lineage>
</organism>
<proteinExistence type="predicted"/>
<dbReference type="EMBL" id="JANTZM010000007">
    <property type="protein sequence ID" value="MCS4157691.1"/>
    <property type="molecule type" value="Genomic_DNA"/>
</dbReference>
<dbReference type="RefSeq" id="WP_259258207.1">
    <property type="nucleotide sequence ID" value="NZ_JANTZM010000007.1"/>
</dbReference>
<protein>
    <recommendedName>
        <fullName evidence="3">Tail assembly chaperone</fullName>
    </recommendedName>
</protein>
<evidence type="ECO:0000313" key="2">
    <source>
        <dbReference type="Proteomes" id="UP001155110"/>
    </source>
</evidence>
<comment type="caution">
    <text evidence="1">The sequence shown here is derived from an EMBL/GenBank/DDBJ whole genome shotgun (WGS) entry which is preliminary data.</text>
</comment>
<dbReference type="Proteomes" id="UP001155110">
    <property type="component" value="Unassembled WGS sequence"/>
</dbReference>
<gene>
    <name evidence="1" type="ORF">GGP99_001655</name>
</gene>